<organism evidence="1 2">
    <name type="scientific">Gymnopilus junonius</name>
    <name type="common">Spectacular rustgill mushroom</name>
    <name type="synonym">Gymnopilus spectabilis subsp. junonius</name>
    <dbReference type="NCBI Taxonomy" id="109634"/>
    <lineage>
        <taxon>Eukaryota</taxon>
        <taxon>Fungi</taxon>
        <taxon>Dikarya</taxon>
        <taxon>Basidiomycota</taxon>
        <taxon>Agaricomycotina</taxon>
        <taxon>Agaricomycetes</taxon>
        <taxon>Agaricomycetidae</taxon>
        <taxon>Agaricales</taxon>
        <taxon>Agaricineae</taxon>
        <taxon>Hymenogastraceae</taxon>
        <taxon>Gymnopilus</taxon>
    </lineage>
</organism>
<reference evidence="1" key="1">
    <citation type="submission" date="2020-11" db="EMBL/GenBank/DDBJ databases">
        <authorList>
            <consortium name="DOE Joint Genome Institute"/>
            <person name="Ahrendt S."/>
            <person name="Riley R."/>
            <person name="Andreopoulos W."/>
            <person name="LaButti K."/>
            <person name="Pangilinan J."/>
            <person name="Ruiz-duenas F.J."/>
            <person name="Barrasa J.M."/>
            <person name="Sanchez-Garcia M."/>
            <person name="Camarero S."/>
            <person name="Miyauchi S."/>
            <person name="Serrano A."/>
            <person name="Linde D."/>
            <person name="Babiker R."/>
            <person name="Drula E."/>
            <person name="Ayuso-Fernandez I."/>
            <person name="Pacheco R."/>
            <person name="Padilla G."/>
            <person name="Ferreira P."/>
            <person name="Barriuso J."/>
            <person name="Kellner H."/>
            <person name="Castanera R."/>
            <person name="Alfaro M."/>
            <person name="Ramirez L."/>
            <person name="Pisabarro A.G."/>
            <person name="Kuo A."/>
            <person name="Tritt A."/>
            <person name="Lipzen A."/>
            <person name="He G."/>
            <person name="Yan M."/>
            <person name="Ng V."/>
            <person name="Cullen D."/>
            <person name="Martin F."/>
            <person name="Rosso M.-N."/>
            <person name="Henrissat B."/>
            <person name="Hibbett D."/>
            <person name="Martinez A.T."/>
            <person name="Grigoriev I.V."/>
        </authorList>
    </citation>
    <scope>NUCLEOTIDE SEQUENCE</scope>
    <source>
        <strain evidence="1">AH 44721</strain>
    </source>
</reference>
<dbReference type="Proteomes" id="UP000724874">
    <property type="component" value="Unassembled WGS sequence"/>
</dbReference>
<comment type="caution">
    <text evidence="1">The sequence shown here is derived from an EMBL/GenBank/DDBJ whole genome shotgun (WGS) entry which is preliminary data.</text>
</comment>
<accession>A0A9P5TPG3</accession>
<gene>
    <name evidence="1" type="ORF">CPB84DRAFT_1846562</name>
</gene>
<dbReference type="EMBL" id="JADNYJ010000039">
    <property type="protein sequence ID" value="KAF8901843.1"/>
    <property type="molecule type" value="Genomic_DNA"/>
</dbReference>
<evidence type="ECO:0000313" key="2">
    <source>
        <dbReference type="Proteomes" id="UP000724874"/>
    </source>
</evidence>
<dbReference type="AlphaFoldDB" id="A0A9P5TPG3"/>
<proteinExistence type="predicted"/>
<sequence length="78" mass="8910">MEKERPLKLLSPLFAKANVAMAEFWEWATQDQDSVHAFIITLAAVVGHATPSLLSSRLRCLLFAWSSFFLQFYTHRAP</sequence>
<protein>
    <submittedName>
        <fullName evidence="1">Uncharacterized protein</fullName>
    </submittedName>
</protein>
<keyword evidence="2" id="KW-1185">Reference proteome</keyword>
<evidence type="ECO:0000313" key="1">
    <source>
        <dbReference type="EMBL" id="KAF8901843.1"/>
    </source>
</evidence>
<name>A0A9P5TPG3_GYMJU</name>